<dbReference type="Pfam" id="PF14690">
    <property type="entry name" value="Zn_ribbon_ISL3"/>
    <property type="match status" value="1"/>
</dbReference>
<dbReference type="Pfam" id="PF01610">
    <property type="entry name" value="DDE_Tnp_ISL3"/>
    <property type="match status" value="2"/>
</dbReference>
<feature type="domain" description="Transposase IS204/IS1001/IS1096/IS1165 zinc-finger" evidence="3">
    <location>
        <begin position="17"/>
        <end position="60"/>
    </location>
</feature>
<dbReference type="InterPro" id="IPR002560">
    <property type="entry name" value="Transposase_DDE"/>
</dbReference>
<feature type="region of interest" description="Disordered" evidence="1">
    <location>
        <begin position="363"/>
        <end position="401"/>
    </location>
</feature>
<evidence type="ECO:0000259" key="2">
    <source>
        <dbReference type="Pfam" id="PF01610"/>
    </source>
</evidence>
<accession>A0A941IPL9</accession>
<evidence type="ECO:0000313" key="4">
    <source>
        <dbReference type="EMBL" id="MBR7833262.1"/>
    </source>
</evidence>
<dbReference type="PANTHER" id="PTHR33498:SF1">
    <property type="entry name" value="TRANSPOSASE FOR INSERTION SEQUENCE ELEMENT IS1557"/>
    <property type="match status" value="1"/>
</dbReference>
<sequence>MDDDGVELVVRSIAPSARCPWCGSVSSRTHGGYRRMLTDTPLAGQRVRIAVAVRRFRCVEASCSAVAFAEQIPGLTSPFARYTPVAGGLLAAVAVALAGRAGARLCAKLGLAVGPDTLIRRVRAQPIPEVPEITVLGVDDFAFRKGQRYGTILINMADHRPVDVLADREADTLATWLREHPGVEVVCRDRAGAYANGIADGAPDAIQVADRFHLWKNLCEAAGKTVTAHHGCLRPPVAAPEAQAGEPEPGVGTVAPAAAPEPAAVIVPERRLVTRTRERFEAVQSRLAAGMSRSAIGRELNLDIQTVRRFANATSLEELLVNCHNRTTTLDDYVQQVNELFNAGLDGAQITMRIREVGYTGSEQSVRRHLRPYRVPGTSRSHPDPVRRKPAPSAPPVPKPRKISRWLLSRPDHLTKDDTTELTDLLTRCEHLQRLHEHVRRFATIMTGLRGNEILDWIQLVEADDLPHLTSFAAGLRRDLDAVINGLSLPYSSGAVEGAVNRLKTLKRGMFGRANHDLLRAKVLIPA</sequence>
<dbReference type="Proteomes" id="UP000675781">
    <property type="component" value="Unassembled WGS sequence"/>
</dbReference>
<feature type="domain" description="Transposase IS204/IS1001/IS1096/IS1165 DDE" evidence="2">
    <location>
        <begin position="402"/>
        <end position="522"/>
    </location>
</feature>
<gene>
    <name evidence="4" type="ORF">KDL01_08295</name>
</gene>
<evidence type="ECO:0000256" key="1">
    <source>
        <dbReference type="SAM" id="MobiDB-lite"/>
    </source>
</evidence>
<dbReference type="PANTHER" id="PTHR33498">
    <property type="entry name" value="TRANSPOSASE FOR INSERTION SEQUENCE ELEMENT IS1557"/>
    <property type="match status" value="1"/>
</dbReference>
<evidence type="ECO:0000259" key="3">
    <source>
        <dbReference type="Pfam" id="PF14690"/>
    </source>
</evidence>
<protein>
    <submittedName>
        <fullName evidence="4">ISL3 family transposase</fullName>
    </submittedName>
</protein>
<name>A0A941IPL9_9ACTN</name>
<reference evidence="4" key="1">
    <citation type="submission" date="2021-04" db="EMBL/GenBank/DDBJ databases">
        <title>Genome based classification of Actinospica acidithermotolerans sp. nov., an actinobacterium isolated from an Indonesian hot spring.</title>
        <authorList>
            <person name="Kusuma A.B."/>
            <person name="Putra K.E."/>
            <person name="Nafisah S."/>
            <person name="Loh J."/>
            <person name="Nouioui I."/>
            <person name="Goodfellow M."/>
        </authorList>
    </citation>
    <scope>NUCLEOTIDE SEQUENCE</scope>
    <source>
        <strain evidence="4">CSCA 57</strain>
    </source>
</reference>
<proteinExistence type="predicted"/>
<dbReference type="InterPro" id="IPR029261">
    <property type="entry name" value="Transposase_Znf"/>
</dbReference>
<comment type="caution">
    <text evidence="4">The sequence shown here is derived from an EMBL/GenBank/DDBJ whole genome shotgun (WGS) entry which is preliminary data.</text>
</comment>
<feature type="domain" description="Transposase IS204/IS1001/IS1096/IS1165 DDE" evidence="2">
    <location>
        <begin position="136"/>
        <end position="226"/>
    </location>
</feature>
<dbReference type="InterPro" id="IPR047951">
    <property type="entry name" value="Transpos_ISL3"/>
</dbReference>
<keyword evidence="5" id="KW-1185">Reference proteome</keyword>
<dbReference type="NCBIfam" id="NF033550">
    <property type="entry name" value="transpos_ISL3"/>
    <property type="match status" value="1"/>
</dbReference>
<organism evidence="4 5">
    <name type="scientific">Actinospica durhamensis</name>
    <dbReference type="NCBI Taxonomy" id="1508375"/>
    <lineage>
        <taxon>Bacteria</taxon>
        <taxon>Bacillati</taxon>
        <taxon>Actinomycetota</taxon>
        <taxon>Actinomycetes</taxon>
        <taxon>Catenulisporales</taxon>
        <taxon>Actinospicaceae</taxon>
        <taxon>Actinospica</taxon>
    </lineage>
</organism>
<dbReference type="AlphaFoldDB" id="A0A941IPL9"/>
<evidence type="ECO:0000313" key="5">
    <source>
        <dbReference type="Proteomes" id="UP000675781"/>
    </source>
</evidence>
<dbReference type="EMBL" id="JAGSOG010000026">
    <property type="protein sequence ID" value="MBR7833262.1"/>
    <property type="molecule type" value="Genomic_DNA"/>
</dbReference>